<dbReference type="Gene3D" id="3.30.710.10">
    <property type="entry name" value="Potassium Channel Kv1.1, Chain A"/>
    <property type="match status" value="1"/>
</dbReference>
<reference evidence="2 3" key="1">
    <citation type="journal article" date="2013" name="PLoS Genet.">
        <title>Comparative genome structure, secondary metabolite, and effector coding capacity across Cochliobolus pathogens.</title>
        <authorList>
            <person name="Condon B.J."/>
            <person name="Leng Y."/>
            <person name="Wu D."/>
            <person name="Bushley K.E."/>
            <person name="Ohm R.A."/>
            <person name="Otillar R."/>
            <person name="Martin J."/>
            <person name="Schackwitz W."/>
            <person name="Grimwood J."/>
            <person name="MohdZainudin N."/>
            <person name="Xue C."/>
            <person name="Wang R."/>
            <person name="Manning V.A."/>
            <person name="Dhillon B."/>
            <person name="Tu Z.J."/>
            <person name="Steffenson B.J."/>
            <person name="Salamov A."/>
            <person name="Sun H."/>
            <person name="Lowry S."/>
            <person name="LaButti K."/>
            <person name="Han J."/>
            <person name="Copeland A."/>
            <person name="Lindquist E."/>
            <person name="Barry K."/>
            <person name="Schmutz J."/>
            <person name="Baker S.E."/>
            <person name="Ciuffetti L.M."/>
            <person name="Grigoriev I.V."/>
            <person name="Zhong S."/>
            <person name="Turgeon B.G."/>
        </authorList>
    </citation>
    <scope>NUCLEOTIDE SEQUENCE [LARGE SCALE GENOMIC DNA]</scope>
    <source>
        <strain evidence="2 3">ATCC 44560</strain>
    </source>
</reference>
<organism evidence="2 3">
    <name type="scientific">Bipolaris oryzae ATCC 44560</name>
    <dbReference type="NCBI Taxonomy" id="930090"/>
    <lineage>
        <taxon>Eukaryota</taxon>
        <taxon>Fungi</taxon>
        <taxon>Dikarya</taxon>
        <taxon>Ascomycota</taxon>
        <taxon>Pezizomycotina</taxon>
        <taxon>Dothideomycetes</taxon>
        <taxon>Pleosporomycetidae</taxon>
        <taxon>Pleosporales</taxon>
        <taxon>Pleosporineae</taxon>
        <taxon>Pleosporaceae</taxon>
        <taxon>Bipolaris</taxon>
    </lineage>
</organism>
<dbReference type="STRING" id="930090.W6Z9P3"/>
<dbReference type="InterPro" id="IPR000210">
    <property type="entry name" value="BTB/POZ_dom"/>
</dbReference>
<dbReference type="RefSeq" id="XP_007689221.1">
    <property type="nucleotide sequence ID" value="XM_007691031.1"/>
</dbReference>
<dbReference type="eggNOG" id="ENOG502T17B">
    <property type="taxonomic scope" value="Eukaryota"/>
</dbReference>
<dbReference type="HOGENOM" id="CLU_068279_2_2_1"/>
<dbReference type="PROSITE" id="PS50097">
    <property type="entry name" value="BTB"/>
    <property type="match status" value="1"/>
</dbReference>
<protein>
    <recommendedName>
        <fullName evidence="1">BTB domain-containing protein</fullName>
    </recommendedName>
</protein>
<feature type="domain" description="BTB" evidence="1">
    <location>
        <begin position="26"/>
        <end position="97"/>
    </location>
</feature>
<sequence length="277" mass="32516">MATPSTSNAAESNQTKKALFFGASVRQGFLVINVGSEKVRYDVHKTLLTHHSEYFSRALGGSWKEAEENSIILNDIEPKTFEVFVHWLYTQKIATEEEVNRMLETYPSDEHDDDPYITVLTKAVVFGDRFMTPNFRKAVQNYTVDCIFGCDEIRDPTFLYASKYAFENLPEEHKLRSFFIDVHCRFMENAKSYMDDIVTGWFRENLPRTFLVGLIDAYSYMLATRSGLGGIHYINCCRYHEHTDDLDLNKCKRERWFADYGMKIWDTRLKEFVMRWD</sequence>
<dbReference type="SUPFAM" id="SSF54695">
    <property type="entry name" value="POZ domain"/>
    <property type="match status" value="1"/>
</dbReference>
<dbReference type="Pfam" id="PF00651">
    <property type="entry name" value="BTB"/>
    <property type="match status" value="1"/>
</dbReference>
<dbReference type="EMBL" id="KI964008">
    <property type="protein sequence ID" value="EUC44234.1"/>
    <property type="molecule type" value="Genomic_DNA"/>
</dbReference>
<evidence type="ECO:0000313" key="3">
    <source>
        <dbReference type="Proteomes" id="UP000054032"/>
    </source>
</evidence>
<dbReference type="AlphaFoldDB" id="W6Z9P3"/>
<dbReference type="SMART" id="SM00225">
    <property type="entry name" value="BTB"/>
    <property type="match status" value="1"/>
</dbReference>
<dbReference type="Proteomes" id="UP000054032">
    <property type="component" value="Unassembled WGS sequence"/>
</dbReference>
<proteinExistence type="predicted"/>
<name>W6Z9P3_COCMI</name>
<evidence type="ECO:0000313" key="2">
    <source>
        <dbReference type="EMBL" id="EUC44234.1"/>
    </source>
</evidence>
<dbReference type="PANTHER" id="PTHR47843">
    <property type="entry name" value="BTB DOMAIN-CONTAINING PROTEIN-RELATED"/>
    <property type="match status" value="1"/>
</dbReference>
<dbReference type="GeneID" id="19121113"/>
<evidence type="ECO:0000259" key="1">
    <source>
        <dbReference type="PROSITE" id="PS50097"/>
    </source>
</evidence>
<dbReference type="OrthoDB" id="194443at2759"/>
<dbReference type="PANTHER" id="PTHR47843:SF2">
    <property type="entry name" value="BTB DOMAIN-CONTAINING PROTEIN"/>
    <property type="match status" value="1"/>
</dbReference>
<gene>
    <name evidence="2" type="ORF">COCMIDRAFT_27387</name>
</gene>
<accession>W6Z9P3</accession>
<dbReference type="InterPro" id="IPR011333">
    <property type="entry name" value="SKP1/BTB/POZ_sf"/>
</dbReference>
<dbReference type="KEGG" id="bor:COCMIDRAFT_27387"/>
<keyword evidence="3" id="KW-1185">Reference proteome</keyword>
<dbReference type="CDD" id="cd18186">
    <property type="entry name" value="BTB_POZ_ZBTB_KLHL-like"/>
    <property type="match status" value="1"/>
</dbReference>